<dbReference type="EMBL" id="AP018316">
    <property type="protein sequence ID" value="BAZ85885.1"/>
    <property type="molecule type" value="Genomic_DNA"/>
</dbReference>
<dbReference type="RefSeq" id="WP_096667052.1">
    <property type="nucleotide sequence ID" value="NZ_AP018316.1"/>
</dbReference>
<evidence type="ECO:0000313" key="2">
    <source>
        <dbReference type="Proteomes" id="UP000218702"/>
    </source>
</evidence>
<dbReference type="AlphaFoldDB" id="A0A1Z4V3K7"/>
<reference evidence="1 2" key="1">
    <citation type="submission" date="2017-06" db="EMBL/GenBank/DDBJ databases">
        <title>Genome sequencing of cyanobaciteial culture collection at National Institute for Environmental Studies (NIES).</title>
        <authorList>
            <person name="Hirose Y."/>
            <person name="Shimura Y."/>
            <person name="Fujisawa T."/>
            <person name="Nakamura Y."/>
            <person name="Kawachi M."/>
        </authorList>
    </citation>
    <scope>NUCLEOTIDE SEQUENCE [LARGE SCALE GENOMIC DNA]</scope>
    <source>
        <strain evidence="1 2">NIES-806</strain>
    </source>
</reference>
<keyword evidence="2" id="KW-1185">Reference proteome</keyword>
<gene>
    <name evidence="1" type="ORF">NIES806_20890</name>
</gene>
<dbReference type="KEGG" id="dcm:NIES806_20890"/>
<evidence type="ECO:0000313" key="1">
    <source>
        <dbReference type="EMBL" id="BAZ85885.1"/>
    </source>
</evidence>
<dbReference type="Proteomes" id="UP000218702">
    <property type="component" value="Chromosome"/>
</dbReference>
<accession>A0A1Z4V3K7</accession>
<sequence>MIKVLDLGITGKARIWNNESCYFPGDFRPVFYPVVDEKIEVILENAKIGLFSEKKVMIEILAPLGARFLYGCLGATFEPNNSGKLVLKVAVSTEVEREVNSSLALSLDVVKVGIPEEYADSVFNGAKLKLQEPGISSIFGSGEISFKWGTFGEIGSSRSFFHDLAYTVIEVMVRDKIHTNYNVKPPFKKVLEQSF</sequence>
<proteinExistence type="predicted"/>
<dbReference type="OrthoDB" id="495842at2"/>
<name>A0A1Z4V3K7_9CYAN</name>
<organism evidence="1 2">
    <name type="scientific">Dolichospermum compactum NIES-806</name>
    <dbReference type="NCBI Taxonomy" id="1973481"/>
    <lineage>
        <taxon>Bacteria</taxon>
        <taxon>Bacillati</taxon>
        <taxon>Cyanobacteriota</taxon>
        <taxon>Cyanophyceae</taxon>
        <taxon>Nostocales</taxon>
        <taxon>Aphanizomenonaceae</taxon>
        <taxon>Dolichospermum</taxon>
        <taxon>Dolichospermum compactum</taxon>
    </lineage>
</organism>
<protein>
    <submittedName>
        <fullName evidence="1">Uncharacterized protein</fullName>
    </submittedName>
</protein>